<gene>
    <name evidence="2" type="ORF">HINF_LOCUS43033</name>
    <name evidence="3" type="ORF">HINF_LOCUS5218</name>
</gene>
<dbReference type="Proteomes" id="UP001642409">
    <property type="component" value="Unassembled WGS sequence"/>
</dbReference>
<protein>
    <submittedName>
        <fullName evidence="2">Uncharacterized protein</fullName>
    </submittedName>
</protein>
<reference evidence="3 4" key="2">
    <citation type="submission" date="2024-07" db="EMBL/GenBank/DDBJ databases">
        <authorList>
            <person name="Akdeniz Z."/>
        </authorList>
    </citation>
    <scope>NUCLEOTIDE SEQUENCE [LARGE SCALE GENOMIC DNA]</scope>
</reference>
<feature type="coiled-coil region" evidence="1">
    <location>
        <begin position="335"/>
        <end position="363"/>
    </location>
</feature>
<evidence type="ECO:0000313" key="3">
    <source>
        <dbReference type="EMBL" id="CAL5979071.1"/>
    </source>
</evidence>
<keyword evidence="4" id="KW-1185">Reference proteome</keyword>
<dbReference type="EMBL" id="CAXDID020000010">
    <property type="protein sequence ID" value="CAL5979071.1"/>
    <property type="molecule type" value="Genomic_DNA"/>
</dbReference>
<dbReference type="AlphaFoldDB" id="A0AA86QCC1"/>
<evidence type="ECO:0000313" key="4">
    <source>
        <dbReference type="Proteomes" id="UP001642409"/>
    </source>
</evidence>
<evidence type="ECO:0000256" key="1">
    <source>
        <dbReference type="SAM" id="Coils"/>
    </source>
</evidence>
<comment type="caution">
    <text evidence="2">The sequence shown here is derived from an EMBL/GenBank/DDBJ whole genome shotgun (WGS) entry which is preliminary data.</text>
</comment>
<dbReference type="EMBL" id="CATOUU010000865">
    <property type="protein sequence ID" value="CAI9955388.1"/>
    <property type="molecule type" value="Genomic_DNA"/>
</dbReference>
<evidence type="ECO:0000313" key="2">
    <source>
        <dbReference type="EMBL" id="CAI9955388.1"/>
    </source>
</evidence>
<name>A0AA86QCC1_9EUKA</name>
<reference evidence="2" key="1">
    <citation type="submission" date="2023-06" db="EMBL/GenBank/DDBJ databases">
        <authorList>
            <person name="Kurt Z."/>
        </authorList>
    </citation>
    <scope>NUCLEOTIDE SEQUENCE</scope>
</reference>
<keyword evidence="1" id="KW-0175">Coiled coil</keyword>
<accession>A0AA86QCC1</accession>
<organism evidence="2">
    <name type="scientific">Hexamita inflata</name>
    <dbReference type="NCBI Taxonomy" id="28002"/>
    <lineage>
        <taxon>Eukaryota</taxon>
        <taxon>Metamonada</taxon>
        <taxon>Diplomonadida</taxon>
        <taxon>Hexamitidae</taxon>
        <taxon>Hexamitinae</taxon>
        <taxon>Hexamita</taxon>
    </lineage>
</organism>
<sequence>MLAHDDLQHLILSSDQEQPLPIEIQSVQYDPLDKEIISYSIVLTSPQEFPIAKQKSVVVTIQAKAFLKFSQLCSYISICPVFPEALVSYEGELSEDYVKQVGCFFKLVMQYATTDQYIRQSFALRTLLCKPNEQSYQELSSSVSDRQKQKILTSGKVSTVATYELTKKSFLGFTKNLKNKMADMVNKDDTTVVTTAEQMESVSNTADKTQQQMSEEELFEHELKLLDKQLNAYVTFITAQIQVKHNQINSVREFTSNAPLAALYQQLLPSWVSQAKYLIQFVKPILQIGADLSSSAFTFLNEFKSASLDLQMKLEKLGSSQQKLASTQKSDGQAFQKATENMNDCIQRSEEAKREKIQQMQKQKYFKSKLDHYVENELKIAVTEMCNMEASHGLLVSQVMNK</sequence>
<proteinExistence type="predicted"/>